<name>A0A9X1MUR2_9GAMM</name>
<gene>
    <name evidence="3" type="ORF">LPW36_04640</name>
    <name evidence="4" type="ORF">LPW36_05595</name>
</gene>
<reference evidence="3" key="1">
    <citation type="submission" date="2021-11" db="EMBL/GenBank/DDBJ databases">
        <title>Jinshanibacter sp. isolated from one year old Eriocheir sinensis.</title>
        <authorList>
            <person name="Li J.-Y."/>
            <person name="He W."/>
            <person name="Gao T.-H."/>
        </authorList>
    </citation>
    <scope>NUCLEOTIDE SEQUENCE</scope>
    <source>
        <strain evidence="3">LJY008</strain>
    </source>
</reference>
<proteinExistence type="predicted"/>
<feature type="domain" description="Integrase catalytic" evidence="2">
    <location>
        <begin position="2"/>
        <end position="20"/>
    </location>
</feature>
<dbReference type="EMBL" id="JAJNAG010000007">
    <property type="protein sequence ID" value="MCD1125490.1"/>
    <property type="molecule type" value="Genomic_DNA"/>
</dbReference>
<dbReference type="Pfam" id="PF13683">
    <property type="entry name" value="rve_3"/>
    <property type="match status" value="1"/>
</dbReference>
<evidence type="ECO:0000313" key="5">
    <source>
        <dbReference type="Proteomes" id="UP001139171"/>
    </source>
</evidence>
<sequence length="35" mass="4199">FWQQDYNDERTHESLGNMPPTAYRKQLENSNDLLS</sequence>
<dbReference type="InterPro" id="IPR001584">
    <property type="entry name" value="Integrase_cat-core"/>
</dbReference>
<evidence type="ECO:0000259" key="2">
    <source>
        <dbReference type="Pfam" id="PF13683"/>
    </source>
</evidence>
<organism evidence="3 5">
    <name type="scientific">Limnobaculum eriocheiris</name>
    <dbReference type="NCBI Taxonomy" id="2897391"/>
    <lineage>
        <taxon>Bacteria</taxon>
        <taxon>Pseudomonadati</taxon>
        <taxon>Pseudomonadota</taxon>
        <taxon>Gammaproteobacteria</taxon>
        <taxon>Enterobacterales</taxon>
        <taxon>Budviciaceae</taxon>
        <taxon>Limnobaculum</taxon>
    </lineage>
</organism>
<dbReference type="EMBL" id="JAJNAG010000005">
    <property type="protein sequence ID" value="MCD1125319.1"/>
    <property type="molecule type" value="Genomic_DNA"/>
</dbReference>
<evidence type="ECO:0000313" key="4">
    <source>
        <dbReference type="EMBL" id="MCD1125490.1"/>
    </source>
</evidence>
<dbReference type="AlphaFoldDB" id="A0A9X1MUR2"/>
<comment type="caution">
    <text evidence="3">The sequence shown here is derived from an EMBL/GenBank/DDBJ whole genome shotgun (WGS) entry which is preliminary data.</text>
</comment>
<evidence type="ECO:0000313" key="3">
    <source>
        <dbReference type="EMBL" id="MCD1125319.1"/>
    </source>
</evidence>
<evidence type="ECO:0000256" key="1">
    <source>
        <dbReference type="SAM" id="MobiDB-lite"/>
    </source>
</evidence>
<accession>A0A9X1MUR2</accession>
<feature type="non-terminal residue" evidence="3">
    <location>
        <position position="1"/>
    </location>
</feature>
<dbReference type="Proteomes" id="UP001139171">
    <property type="component" value="Unassembled WGS sequence"/>
</dbReference>
<feature type="region of interest" description="Disordered" evidence="1">
    <location>
        <begin position="1"/>
        <end position="35"/>
    </location>
</feature>
<protein>
    <submittedName>
        <fullName evidence="3">Transposase</fullName>
    </submittedName>
</protein>
<keyword evidence="5" id="KW-1185">Reference proteome</keyword>